<evidence type="ECO:0000256" key="5">
    <source>
        <dbReference type="ARBA" id="ARBA00023136"/>
    </source>
</evidence>
<dbReference type="InterPro" id="IPR036259">
    <property type="entry name" value="MFS_trans_sf"/>
</dbReference>
<dbReference type="Gene3D" id="1.20.1250.20">
    <property type="entry name" value="MFS general substrate transporter like domains"/>
    <property type="match status" value="2"/>
</dbReference>
<feature type="transmembrane region" description="Helical" evidence="6">
    <location>
        <begin position="245"/>
        <end position="266"/>
    </location>
</feature>
<evidence type="ECO:0000256" key="6">
    <source>
        <dbReference type="SAM" id="Phobius"/>
    </source>
</evidence>
<protein>
    <submittedName>
        <fullName evidence="8">MFS transporter</fullName>
    </submittedName>
</protein>
<reference evidence="8 9" key="1">
    <citation type="submission" date="2020-01" db="EMBL/GenBank/DDBJ databases">
        <title>Pseudarthrobacter psychrotolerans sp. nov., isolated from antarctic soil.</title>
        <authorList>
            <person name="Shin Y."/>
            <person name="Park W."/>
        </authorList>
    </citation>
    <scope>NUCLEOTIDE SEQUENCE [LARGE SCALE GENOMIC DNA]</scope>
    <source>
        <strain evidence="8 9">YJ56</strain>
    </source>
</reference>
<feature type="transmembrane region" description="Helical" evidence="6">
    <location>
        <begin position="108"/>
        <end position="130"/>
    </location>
</feature>
<feature type="transmembrane region" description="Helical" evidence="6">
    <location>
        <begin position="372"/>
        <end position="394"/>
    </location>
</feature>
<feature type="transmembrane region" description="Helical" evidence="6">
    <location>
        <begin position="80"/>
        <end position="102"/>
    </location>
</feature>
<comment type="subcellular location">
    <subcellularLocation>
        <location evidence="1">Cell membrane</location>
        <topology evidence="1">Multi-pass membrane protein</topology>
    </subcellularLocation>
</comment>
<dbReference type="KEGG" id="psey:GU243_00895"/>
<evidence type="ECO:0000256" key="4">
    <source>
        <dbReference type="ARBA" id="ARBA00022989"/>
    </source>
</evidence>
<evidence type="ECO:0000313" key="9">
    <source>
        <dbReference type="Proteomes" id="UP000464186"/>
    </source>
</evidence>
<keyword evidence="5 6" id="KW-0472">Membrane</keyword>
<proteinExistence type="predicted"/>
<keyword evidence="2" id="KW-0813">Transport</keyword>
<feature type="transmembrane region" description="Helical" evidence="6">
    <location>
        <begin position="51"/>
        <end position="68"/>
    </location>
</feature>
<accession>A0A6P1NLZ7</accession>
<feature type="domain" description="Major facilitator superfamily (MFS) profile" evidence="7">
    <location>
        <begin position="18"/>
        <end position="430"/>
    </location>
</feature>
<feature type="transmembrane region" description="Helical" evidence="6">
    <location>
        <begin position="286"/>
        <end position="304"/>
    </location>
</feature>
<keyword evidence="3 6" id="KW-0812">Transmembrane</keyword>
<evidence type="ECO:0000256" key="1">
    <source>
        <dbReference type="ARBA" id="ARBA00004651"/>
    </source>
</evidence>
<dbReference type="PANTHER" id="PTHR43791:SF36">
    <property type="entry name" value="TRANSPORTER, PUTATIVE (AFU_ORTHOLOGUE AFUA_6G08340)-RELATED"/>
    <property type="match status" value="1"/>
</dbReference>
<feature type="transmembrane region" description="Helical" evidence="6">
    <location>
        <begin position="316"/>
        <end position="335"/>
    </location>
</feature>
<dbReference type="Pfam" id="PF07690">
    <property type="entry name" value="MFS_1"/>
    <property type="match status" value="1"/>
</dbReference>
<dbReference type="EMBL" id="CP047898">
    <property type="protein sequence ID" value="QHK18572.1"/>
    <property type="molecule type" value="Genomic_DNA"/>
</dbReference>
<dbReference type="InterPro" id="IPR011701">
    <property type="entry name" value="MFS"/>
</dbReference>
<feature type="transmembrane region" description="Helical" evidence="6">
    <location>
        <begin position="142"/>
        <end position="167"/>
    </location>
</feature>
<feature type="transmembrane region" description="Helical" evidence="6">
    <location>
        <begin position="406"/>
        <end position="425"/>
    </location>
</feature>
<feature type="transmembrane region" description="Helical" evidence="6">
    <location>
        <begin position="341"/>
        <end position="360"/>
    </location>
</feature>
<evidence type="ECO:0000259" key="7">
    <source>
        <dbReference type="PROSITE" id="PS50850"/>
    </source>
</evidence>
<dbReference type="FunFam" id="1.20.1250.20:FF:000018">
    <property type="entry name" value="MFS transporter permease"/>
    <property type="match status" value="1"/>
</dbReference>
<dbReference type="GO" id="GO:0005886">
    <property type="term" value="C:plasma membrane"/>
    <property type="evidence" value="ECO:0007669"/>
    <property type="project" value="UniProtKB-SubCell"/>
</dbReference>
<keyword evidence="9" id="KW-1185">Reference proteome</keyword>
<dbReference type="AlphaFoldDB" id="A0A6P1NLZ7"/>
<evidence type="ECO:0000313" key="8">
    <source>
        <dbReference type="EMBL" id="QHK18572.1"/>
    </source>
</evidence>
<dbReference type="PROSITE" id="PS50850">
    <property type="entry name" value="MFS"/>
    <property type="match status" value="1"/>
</dbReference>
<dbReference type="GO" id="GO:0022857">
    <property type="term" value="F:transmembrane transporter activity"/>
    <property type="evidence" value="ECO:0007669"/>
    <property type="project" value="InterPro"/>
</dbReference>
<keyword evidence="4 6" id="KW-1133">Transmembrane helix</keyword>
<feature type="transmembrane region" description="Helical" evidence="6">
    <location>
        <begin position="14"/>
        <end position="31"/>
    </location>
</feature>
<sequence length="447" mass="48218">MSTKDIDRKVLRKVALRLLPMLMILYFLSYLDRVNVGFAALTMNADLGFSATAYGLGAGLFFIGYFLFEVPSNLLLAKFGARIWITRIILTWGAIAGMMAFVQGPISFYILRFLLGAAEAGFFPGIIYFLGLWFPRSERGRIVAFIYAAAPVSFLLGSPLSTLLIQYGHGFMGLAGWRFMFAIEGLATVAAGIVAYFILVDRPTKAKWLPTADAKRLEGLIAAEDAAVKATHSSHSLRKAFSPRVFLLGLIYFGISYGAYAIGFFLPQIVSGFQATYGVKFNLTQIGLITAIPFAIATAVMLPWARHSDKKQERFVHLAITTFLGGAAIAVSLLLGSPVLSMVGITFTAVGIYCSIPVFWQLPPTFLTGTAAAAGLGVINSLGNLSGFFAPYLSGYFKDMTGSLQPGMLVASGFTLLSGVLVLVLRTQINKNHKAEAAVQSQGSLVK</sequence>
<dbReference type="InterPro" id="IPR020846">
    <property type="entry name" value="MFS_dom"/>
</dbReference>
<name>A0A6P1NLZ7_9MICC</name>
<evidence type="ECO:0000256" key="2">
    <source>
        <dbReference type="ARBA" id="ARBA00022448"/>
    </source>
</evidence>
<dbReference type="SUPFAM" id="SSF103473">
    <property type="entry name" value="MFS general substrate transporter"/>
    <property type="match status" value="1"/>
</dbReference>
<gene>
    <name evidence="8" type="ORF">GU243_00895</name>
</gene>
<dbReference type="PANTHER" id="PTHR43791">
    <property type="entry name" value="PERMEASE-RELATED"/>
    <property type="match status" value="1"/>
</dbReference>
<evidence type="ECO:0000256" key="3">
    <source>
        <dbReference type="ARBA" id="ARBA00022692"/>
    </source>
</evidence>
<dbReference type="CDD" id="cd17319">
    <property type="entry name" value="MFS_ExuT_GudP_like"/>
    <property type="match status" value="1"/>
</dbReference>
<feature type="transmembrane region" description="Helical" evidence="6">
    <location>
        <begin position="179"/>
        <end position="199"/>
    </location>
</feature>
<dbReference type="Proteomes" id="UP000464186">
    <property type="component" value="Chromosome"/>
</dbReference>
<organism evidence="8 9">
    <name type="scientific">Pseudarthrobacter psychrotolerans</name>
    <dbReference type="NCBI Taxonomy" id="2697569"/>
    <lineage>
        <taxon>Bacteria</taxon>
        <taxon>Bacillati</taxon>
        <taxon>Actinomycetota</taxon>
        <taxon>Actinomycetes</taxon>
        <taxon>Micrococcales</taxon>
        <taxon>Micrococcaceae</taxon>
        <taxon>Pseudarthrobacter</taxon>
    </lineage>
</organism>